<feature type="non-terminal residue" evidence="1">
    <location>
        <position position="50"/>
    </location>
</feature>
<organism evidence="1 2">
    <name type="scientific">Durusdinium trenchii</name>
    <dbReference type="NCBI Taxonomy" id="1381693"/>
    <lineage>
        <taxon>Eukaryota</taxon>
        <taxon>Sar</taxon>
        <taxon>Alveolata</taxon>
        <taxon>Dinophyceae</taxon>
        <taxon>Suessiales</taxon>
        <taxon>Symbiodiniaceae</taxon>
        <taxon>Durusdinium</taxon>
    </lineage>
</organism>
<sequence length="50" mass="5372">VVDEACHLVTLSVETRSSSFPWMAIEAPVDTRAVVIAQAMANGIENEIAE</sequence>
<accession>A0ABP0P0U1</accession>
<evidence type="ECO:0000313" key="1">
    <source>
        <dbReference type="EMBL" id="CAK9068409.1"/>
    </source>
</evidence>
<gene>
    <name evidence="1" type="ORF">SCF082_LOCUS34451</name>
</gene>
<comment type="caution">
    <text evidence="1">The sequence shown here is derived from an EMBL/GenBank/DDBJ whole genome shotgun (WGS) entry which is preliminary data.</text>
</comment>
<name>A0ABP0P0U1_9DINO</name>
<proteinExistence type="predicted"/>
<dbReference type="EMBL" id="CAXAMM010031624">
    <property type="protein sequence ID" value="CAK9068409.1"/>
    <property type="molecule type" value="Genomic_DNA"/>
</dbReference>
<protein>
    <submittedName>
        <fullName evidence="1">Uncharacterized protein</fullName>
    </submittedName>
</protein>
<evidence type="ECO:0000313" key="2">
    <source>
        <dbReference type="Proteomes" id="UP001642464"/>
    </source>
</evidence>
<keyword evidence="2" id="KW-1185">Reference proteome</keyword>
<feature type="non-terminal residue" evidence="1">
    <location>
        <position position="1"/>
    </location>
</feature>
<dbReference type="Proteomes" id="UP001642464">
    <property type="component" value="Unassembled WGS sequence"/>
</dbReference>
<reference evidence="1 2" key="1">
    <citation type="submission" date="2024-02" db="EMBL/GenBank/DDBJ databases">
        <authorList>
            <person name="Chen Y."/>
            <person name="Shah S."/>
            <person name="Dougan E. K."/>
            <person name="Thang M."/>
            <person name="Chan C."/>
        </authorList>
    </citation>
    <scope>NUCLEOTIDE SEQUENCE [LARGE SCALE GENOMIC DNA]</scope>
</reference>